<dbReference type="EnsemblPlants" id="ONIVA03G07600.1">
    <property type="protein sequence ID" value="ONIVA03G07600.1"/>
    <property type="gene ID" value="ONIVA03G07600"/>
</dbReference>
<proteinExistence type="predicted"/>
<name>A0A0E0GIC9_ORYNI</name>
<accession>A0A0E0GIC9</accession>
<protein>
    <submittedName>
        <fullName evidence="2">Uncharacterized protein</fullName>
    </submittedName>
</protein>
<dbReference type="Gramene" id="ONIVA03G07600.1">
    <property type="protein sequence ID" value="ONIVA03G07600.1"/>
    <property type="gene ID" value="ONIVA03G07600"/>
</dbReference>
<reference evidence="2" key="2">
    <citation type="submission" date="2018-04" db="EMBL/GenBank/DDBJ databases">
        <title>OnivRS2 (Oryza nivara Reference Sequence Version 2).</title>
        <authorList>
            <person name="Zhang J."/>
            <person name="Kudrna D."/>
            <person name="Lee S."/>
            <person name="Talag J."/>
            <person name="Rajasekar S."/>
            <person name="Welchert J."/>
            <person name="Hsing Y.-I."/>
            <person name="Wing R.A."/>
        </authorList>
    </citation>
    <scope>NUCLEOTIDE SEQUENCE [LARGE SCALE GENOMIC DNA]</scope>
    <source>
        <strain evidence="2">SL10</strain>
    </source>
</reference>
<evidence type="ECO:0000256" key="1">
    <source>
        <dbReference type="SAM" id="MobiDB-lite"/>
    </source>
</evidence>
<feature type="compositionally biased region" description="Gly residues" evidence="1">
    <location>
        <begin position="15"/>
        <end position="24"/>
    </location>
</feature>
<feature type="region of interest" description="Disordered" evidence="1">
    <location>
        <begin position="1"/>
        <end position="34"/>
    </location>
</feature>
<keyword evidence="3" id="KW-1185">Reference proteome</keyword>
<sequence length="34" mass="3235">MAKEAAGESSESESHGGGGGGGAGDKPPFEISPF</sequence>
<dbReference type="Proteomes" id="UP000006591">
    <property type="component" value="Chromosome 3"/>
</dbReference>
<evidence type="ECO:0000313" key="3">
    <source>
        <dbReference type="Proteomes" id="UP000006591"/>
    </source>
</evidence>
<organism evidence="2">
    <name type="scientific">Oryza nivara</name>
    <name type="common">Indian wild rice</name>
    <name type="synonym">Oryza sativa f. spontanea</name>
    <dbReference type="NCBI Taxonomy" id="4536"/>
    <lineage>
        <taxon>Eukaryota</taxon>
        <taxon>Viridiplantae</taxon>
        <taxon>Streptophyta</taxon>
        <taxon>Embryophyta</taxon>
        <taxon>Tracheophyta</taxon>
        <taxon>Spermatophyta</taxon>
        <taxon>Magnoliopsida</taxon>
        <taxon>Liliopsida</taxon>
        <taxon>Poales</taxon>
        <taxon>Poaceae</taxon>
        <taxon>BOP clade</taxon>
        <taxon>Oryzoideae</taxon>
        <taxon>Oryzeae</taxon>
        <taxon>Oryzinae</taxon>
        <taxon>Oryza</taxon>
    </lineage>
</organism>
<reference evidence="2" key="1">
    <citation type="submission" date="2015-04" db="UniProtKB">
        <authorList>
            <consortium name="EnsemblPlants"/>
        </authorList>
    </citation>
    <scope>IDENTIFICATION</scope>
    <source>
        <strain evidence="2">SL10</strain>
    </source>
</reference>
<evidence type="ECO:0000313" key="2">
    <source>
        <dbReference type="EnsemblPlants" id="ONIVA03G07600.1"/>
    </source>
</evidence>
<dbReference type="HOGENOM" id="CLU_3377860_0_0_1"/>
<dbReference type="AlphaFoldDB" id="A0A0E0GIC9"/>